<sequence>MGNKLCNICHFIQTKFNSRAFSWNWFWQGDSVYPIRFEAPDCNGLNYIFSCKVMAIVRNLQASAFTNQLLFHSLSKHRVCLLK</sequence>
<proteinExistence type="predicted"/>
<dbReference type="EMBL" id="AMCI01004150">
    <property type="protein sequence ID" value="EJW98684.1"/>
    <property type="molecule type" value="Genomic_DNA"/>
</dbReference>
<name>J9GH11_9ZZZZ</name>
<comment type="caution">
    <text evidence="1">The sequence shown here is derived from an EMBL/GenBank/DDBJ whole genome shotgun (WGS) entry which is preliminary data.</text>
</comment>
<evidence type="ECO:0000313" key="1">
    <source>
        <dbReference type="EMBL" id="EJW98684.1"/>
    </source>
</evidence>
<gene>
    <name evidence="1" type="ORF">EVA_13210</name>
</gene>
<reference evidence="1" key="1">
    <citation type="journal article" date="2012" name="PLoS ONE">
        <title>Gene sets for utilization of primary and secondary nutrition supplies in the distal gut of endangered iberian lynx.</title>
        <authorList>
            <person name="Alcaide M."/>
            <person name="Messina E."/>
            <person name="Richter M."/>
            <person name="Bargiela R."/>
            <person name="Peplies J."/>
            <person name="Huws S.A."/>
            <person name="Newbold C.J."/>
            <person name="Golyshin P.N."/>
            <person name="Simon M.A."/>
            <person name="Lopez G."/>
            <person name="Yakimov M.M."/>
            <person name="Ferrer M."/>
        </authorList>
    </citation>
    <scope>NUCLEOTIDE SEQUENCE</scope>
</reference>
<dbReference type="AlphaFoldDB" id="J9GH11"/>
<organism evidence="1">
    <name type="scientific">gut metagenome</name>
    <dbReference type="NCBI Taxonomy" id="749906"/>
    <lineage>
        <taxon>unclassified sequences</taxon>
        <taxon>metagenomes</taxon>
        <taxon>organismal metagenomes</taxon>
    </lineage>
</organism>
<accession>J9GH11</accession>
<protein>
    <submittedName>
        <fullName evidence="1">Uncharacterized protein</fullName>
    </submittedName>
</protein>